<sequence length="112" mass="12788">MQSQSQWLDMYKSMLSIRSDYRLAAKWQTSPSRISQIRRGRLKLSFAECLEIAAALQIEPLEILAALAYPAAKHHEQEAVKRVYYDALVKTIGARMSIAATTGGYRNGWRRK</sequence>
<feature type="domain" description="HTH cro/C1-type" evidence="1">
    <location>
        <begin position="23"/>
        <end position="64"/>
    </location>
</feature>
<dbReference type="InterPro" id="IPR010982">
    <property type="entry name" value="Lambda_DNA-bd_dom_sf"/>
</dbReference>
<comment type="caution">
    <text evidence="2">The sequence shown here is derived from an EMBL/GenBank/DDBJ whole genome shotgun (WGS) entry which is preliminary data.</text>
</comment>
<dbReference type="SUPFAM" id="SSF47413">
    <property type="entry name" value="lambda repressor-like DNA-binding domains"/>
    <property type="match status" value="1"/>
</dbReference>
<dbReference type="InterPro" id="IPR001387">
    <property type="entry name" value="Cro/C1-type_HTH"/>
</dbReference>
<reference evidence="2 3" key="1">
    <citation type="submission" date="2018-03" db="EMBL/GenBank/DDBJ databases">
        <title>Neisseria weixii sp. nov., isolated from the intestinal contents of Tibetan Plateau pika (Ochotona curzoniae) in Yushu, Qinghai Province, China.</title>
        <authorList>
            <person name="Gui Z."/>
        </authorList>
    </citation>
    <scope>NUCLEOTIDE SEQUENCE [LARGE SCALE GENOMIC DNA]</scope>
    <source>
        <strain evidence="2 3">ATCC 51483</strain>
    </source>
</reference>
<dbReference type="Gene3D" id="1.10.260.40">
    <property type="entry name" value="lambda repressor-like DNA-binding domains"/>
    <property type="match status" value="1"/>
</dbReference>
<keyword evidence="3" id="KW-1185">Reference proteome</keyword>
<evidence type="ECO:0000259" key="1">
    <source>
        <dbReference type="PROSITE" id="PS50943"/>
    </source>
</evidence>
<dbReference type="PROSITE" id="PS50943">
    <property type="entry name" value="HTH_CROC1"/>
    <property type="match status" value="1"/>
</dbReference>
<dbReference type="GO" id="GO:0003677">
    <property type="term" value="F:DNA binding"/>
    <property type="evidence" value="ECO:0007669"/>
    <property type="project" value="InterPro"/>
</dbReference>
<accession>A0A2P7TYJ9</accession>
<proteinExistence type="predicted"/>
<organism evidence="2 3">
    <name type="scientific">Neisseria iguanae</name>
    <dbReference type="NCBI Taxonomy" id="90242"/>
    <lineage>
        <taxon>Bacteria</taxon>
        <taxon>Pseudomonadati</taxon>
        <taxon>Pseudomonadota</taxon>
        <taxon>Betaproteobacteria</taxon>
        <taxon>Neisseriales</taxon>
        <taxon>Neisseriaceae</taxon>
        <taxon>Neisseria</taxon>
    </lineage>
</organism>
<gene>
    <name evidence="2" type="ORF">C7N83_10010</name>
</gene>
<protein>
    <recommendedName>
        <fullName evidence="1">HTH cro/C1-type domain-containing protein</fullName>
    </recommendedName>
</protein>
<evidence type="ECO:0000313" key="2">
    <source>
        <dbReference type="EMBL" id="PSJ79804.1"/>
    </source>
</evidence>
<dbReference type="Proteomes" id="UP000241868">
    <property type="component" value="Unassembled WGS sequence"/>
</dbReference>
<dbReference type="EMBL" id="PXYY01000071">
    <property type="protein sequence ID" value="PSJ79804.1"/>
    <property type="molecule type" value="Genomic_DNA"/>
</dbReference>
<evidence type="ECO:0000313" key="3">
    <source>
        <dbReference type="Proteomes" id="UP000241868"/>
    </source>
</evidence>
<dbReference type="AlphaFoldDB" id="A0A2P7TYJ9"/>
<name>A0A2P7TYJ9_9NEIS</name>